<dbReference type="CDD" id="cd05259">
    <property type="entry name" value="PCBER_SDR_a"/>
    <property type="match status" value="1"/>
</dbReference>
<proteinExistence type="predicted"/>
<dbReference type="GO" id="GO:0016491">
    <property type="term" value="F:oxidoreductase activity"/>
    <property type="evidence" value="ECO:0007669"/>
    <property type="project" value="UniProtKB-KW"/>
</dbReference>
<evidence type="ECO:0000259" key="3">
    <source>
        <dbReference type="Pfam" id="PF05368"/>
    </source>
</evidence>
<sequence length="332" mass="36379">MASSQNILVIGAGELGHQVLRFLAQHPKHQAITVSVLLRPASPSLSPNDPKQKKLDSLQQLGIHIVPADIVKDNEQALSSIFARYDTIISCTGFVSGRGTQVKLTRAVLSSATGRTRTTRYIPWQFGVDYDIIGRGSAQDVFDEQLDVRDMLRSSSLQTKTNLQWTIISTGMFTSFLFEPSFGVVDLENTSICALGSWENRVTLTTPADIGRITAEIVLSESQSESATASFSSDSNPDSGKVLFIGGDTISYAELAALVERIVQKPFHRSLLTVEDARNALARDPGNALLKYQIVFGQGRGVWWDLEGTWNWQCGMRAMTAAEWAGENLNLV</sequence>
<dbReference type="InterPro" id="IPR051609">
    <property type="entry name" value="NmrA/Isoflavone_reductase-like"/>
</dbReference>
<dbReference type="InterPro" id="IPR045312">
    <property type="entry name" value="PCBER-like"/>
</dbReference>
<dbReference type="VEuPathDB" id="FungiDB:ASPGLDRAFT_122124"/>
<evidence type="ECO:0000256" key="2">
    <source>
        <dbReference type="ARBA" id="ARBA00023002"/>
    </source>
</evidence>
<dbReference type="AlphaFoldDB" id="A0A1L9VPP6"/>
<protein>
    <recommendedName>
        <fullName evidence="3">NmrA-like domain-containing protein</fullName>
    </recommendedName>
</protein>
<keyword evidence="2" id="KW-0560">Oxidoreductase</keyword>
<dbReference type="PANTHER" id="PTHR47706">
    <property type="entry name" value="NMRA-LIKE FAMILY PROTEIN"/>
    <property type="match status" value="1"/>
</dbReference>
<feature type="domain" description="NmrA-like" evidence="3">
    <location>
        <begin position="4"/>
        <end position="279"/>
    </location>
</feature>
<gene>
    <name evidence="4" type="ORF">ASPGLDRAFT_122124</name>
</gene>
<dbReference type="Pfam" id="PF05368">
    <property type="entry name" value="NmrA"/>
    <property type="match status" value="1"/>
</dbReference>
<dbReference type="SUPFAM" id="SSF51735">
    <property type="entry name" value="NAD(P)-binding Rossmann-fold domains"/>
    <property type="match status" value="1"/>
</dbReference>
<keyword evidence="5" id="KW-1185">Reference proteome</keyword>
<evidence type="ECO:0000313" key="5">
    <source>
        <dbReference type="Proteomes" id="UP000184300"/>
    </source>
</evidence>
<dbReference type="OrthoDB" id="5283654at2759"/>
<dbReference type="Proteomes" id="UP000184300">
    <property type="component" value="Unassembled WGS sequence"/>
</dbReference>
<dbReference type="GeneID" id="34456553"/>
<dbReference type="RefSeq" id="XP_022402580.1">
    <property type="nucleotide sequence ID" value="XM_022540292.1"/>
</dbReference>
<name>A0A1L9VPP6_ASPGL</name>
<dbReference type="PANTHER" id="PTHR47706:SF6">
    <property type="entry name" value="NMRA-LIKE FAMILY PROTEIN (AFU_ORTHOLOGUE AFUA_6G00280)"/>
    <property type="match status" value="1"/>
</dbReference>
<dbReference type="Gene3D" id="3.90.25.10">
    <property type="entry name" value="UDP-galactose 4-epimerase, domain 1"/>
    <property type="match status" value="1"/>
</dbReference>
<organism evidence="4 5">
    <name type="scientific">Aspergillus glaucus CBS 516.65</name>
    <dbReference type="NCBI Taxonomy" id="1160497"/>
    <lineage>
        <taxon>Eukaryota</taxon>
        <taxon>Fungi</taxon>
        <taxon>Dikarya</taxon>
        <taxon>Ascomycota</taxon>
        <taxon>Pezizomycotina</taxon>
        <taxon>Eurotiomycetes</taxon>
        <taxon>Eurotiomycetidae</taxon>
        <taxon>Eurotiales</taxon>
        <taxon>Aspergillaceae</taxon>
        <taxon>Aspergillus</taxon>
        <taxon>Aspergillus subgen. Aspergillus</taxon>
    </lineage>
</organism>
<dbReference type="InterPro" id="IPR036291">
    <property type="entry name" value="NAD(P)-bd_dom_sf"/>
</dbReference>
<keyword evidence="1" id="KW-0521">NADP</keyword>
<dbReference type="InterPro" id="IPR008030">
    <property type="entry name" value="NmrA-like"/>
</dbReference>
<evidence type="ECO:0000256" key="1">
    <source>
        <dbReference type="ARBA" id="ARBA00022857"/>
    </source>
</evidence>
<dbReference type="STRING" id="1160497.A0A1L9VPP6"/>
<dbReference type="EMBL" id="KV878893">
    <property type="protein sequence ID" value="OJJ85886.1"/>
    <property type="molecule type" value="Genomic_DNA"/>
</dbReference>
<accession>A0A1L9VPP6</accession>
<dbReference type="Gene3D" id="3.40.50.720">
    <property type="entry name" value="NAD(P)-binding Rossmann-like Domain"/>
    <property type="match status" value="1"/>
</dbReference>
<reference evidence="5" key="1">
    <citation type="journal article" date="2017" name="Genome Biol.">
        <title>Comparative genomics reveals high biological diversity and specific adaptations in the industrially and medically important fungal genus Aspergillus.</title>
        <authorList>
            <person name="de Vries R.P."/>
            <person name="Riley R."/>
            <person name="Wiebenga A."/>
            <person name="Aguilar-Osorio G."/>
            <person name="Amillis S."/>
            <person name="Uchima C.A."/>
            <person name="Anderluh G."/>
            <person name="Asadollahi M."/>
            <person name="Askin M."/>
            <person name="Barry K."/>
            <person name="Battaglia E."/>
            <person name="Bayram O."/>
            <person name="Benocci T."/>
            <person name="Braus-Stromeyer S.A."/>
            <person name="Caldana C."/>
            <person name="Canovas D."/>
            <person name="Cerqueira G.C."/>
            <person name="Chen F."/>
            <person name="Chen W."/>
            <person name="Choi C."/>
            <person name="Clum A."/>
            <person name="Dos Santos R.A."/>
            <person name="Damasio A.R."/>
            <person name="Diallinas G."/>
            <person name="Emri T."/>
            <person name="Fekete E."/>
            <person name="Flipphi M."/>
            <person name="Freyberg S."/>
            <person name="Gallo A."/>
            <person name="Gournas C."/>
            <person name="Habgood R."/>
            <person name="Hainaut M."/>
            <person name="Harispe M.L."/>
            <person name="Henrissat B."/>
            <person name="Hilden K.S."/>
            <person name="Hope R."/>
            <person name="Hossain A."/>
            <person name="Karabika E."/>
            <person name="Karaffa L."/>
            <person name="Karanyi Z."/>
            <person name="Krasevec N."/>
            <person name="Kuo A."/>
            <person name="Kusch H."/>
            <person name="LaButti K."/>
            <person name="Lagendijk E.L."/>
            <person name="Lapidus A."/>
            <person name="Levasseur A."/>
            <person name="Lindquist E."/>
            <person name="Lipzen A."/>
            <person name="Logrieco A.F."/>
            <person name="MacCabe A."/>
            <person name="Maekelae M.R."/>
            <person name="Malavazi I."/>
            <person name="Melin P."/>
            <person name="Meyer V."/>
            <person name="Mielnichuk N."/>
            <person name="Miskei M."/>
            <person name="Molnar A.P."/>
            <person name="Mule G."/>
            <person name="Ngan C.Y."/>
            <person name="Orejas M."/>
            <person name="Orosz E."/>
            <person name="Ouedraogo J.P."/>
            <person name="Overkamp K.M."/>
            <person name="Park H.-S."/>
            <person name="Perrone G."/>
            <person name="Piumi F."/>
            <person name="Punt P.J."/>
            <person name="Ram A.F."/>
            <person name="Ramon A."/>
            <person name="Rauscher S."/>
            <person name="Record E."/>
            <person name="Riano-Pachon D.M."/>
            <person name="Robert V."/>
            <person name="Roehrig J."/>
            <person name="Ruller R."/>
            <person name="Salamov A."/>
            <person name="Salih N.S."/>
            <person name="Samson R.A."/>
            <person name="Sandor E."/>
            <person name="Sanguinetti M."/>
            <person name="Schuetze T."/>
            <person name="Sepcic K."/>
            <person name="Shelest E."/>
            <person name="Sherlock G."/>
            <person name="Sophianopoulou V."/>
            <person name="Squina F.M."/>
            <person name="Sun H."/>
            <person name="Susca A."/>
            <person name="Todd R.B."/>
            <person name="Tsang A."/>
            <person name="Unkles S.E."/>
            <person name="van de Wiele N."/>
            <person name="van Rossen-Uffink D."/>
            <person name="Oliveira J.V."/>
            <person name="Vesth T.C."/>
            <person name="Visser J."/>
            <person name="Yu J.-H."/>
            <person name="Zhou M."/>
            <person name="Andersen M.R."/>
            <person name="Archer D.B."/>
            <person name="Baker S.E."/>
            <person name="Benoit I."/>
            <person name="Brakhage A.A."/>
            <person name="Braus G.H."/>
            <person name="Fischer R."/>
            <person name="Frisvad J.C."/>
            <person name="Goldman G.H."/>
            <person name="Houbraken J."/>
            <person name="Oakley B."/>
            <person name="Pocsi I."/>
            <person name="Scazzocchio C."/>
            <person name="Seiboth B."/>
            <person name="vanKuyk P.A."/>
            <person name="Wortman J."/>
            <person name="Dyer P.S."/>
            <person name="Grigoriev I.V."/>
        </authorList>
    </citation>
    <scope>NUCLEOTIDE SEQUENCE [LARGE SCALE GENOMIC DNA]</scope>
    <source>
        <strain evidence="5">CBS 516.65</strain>
    </source>
</reference>
<evidence type="ECO:0000313" key="4">
    <source>
        <dbReference type="EMBL" id="OJJ85886.1"/>
    </source>
</evidence>